<proteinExistence type="inferred from homology"/>
<dbReference type="Gramene" id="TVU46265">
    <property type="protein sequence ID" value="TVU46265"/>
    <property type="gene ID" value="EJB05_05790"/>
</dbReference>
<evidence type="ECO:0000256" key="3">
    <source>
        <dbReference type="ARBA" id="ARBA00022801"/>
    </source>
</evidence>
<feature type="compositionally biased region" description="Polar residues" evidence="4">
    <location>
        <begin position="736"/>
        <end position="748"/>
    </location>
</feature>
<reference evidence="6 7" key="1">
    <citation type="journal article" date="2019" name="Sci. Rep.">
        <title>A high-quality genome of Eragrostis curvula grass provides insights into Poaceae evolution and supports new strategies to enhance forage quality.</title>
        <authorList>
            <person name="Carballo J."/>
            <person name="Santos B.A.C.M."/>
            <person name="Zappacosta D."/>
            <person name="Garbus I."/>
            <person name="Selva J.P."/>
            <person name="Gallo C.A."/>
            <person name="Diaz A."/>
            <person name="Albertini E."/>
            <person name="Caccamo M."/>
            <person name="Echenique V."/>
        </authorList>
    </citation>
    <scope>NUCLEOTIDE SEQUENCE [LARGE SCALE GENOMIC DNA]</scope>
    <source>
        <strain evidence="7">cv. Victoria</strain>
        <tissue evidence="6">Leaf</tissue>
    </source>
</reference>
<name>A0A5J9WE97_9POAL</name>
<feature type="region of interest" description="Disordered" evidence="4">
    <location>
        <begin position="519"/>
        <end position="560"/>
    </location>
</feature>
<organism evidence="6 7">
    <name type="scientific">Eragrostis curvula</name>
    <name type="common">weeping love grass</name>
    <dbReference type="NCBI Taxonomy" id="38414"/>
    <lineage>
        <taxon>Eukaryota</taxon>
        <taxon>Viridiplantae</taxon>
        <taxon>Streptophyta</taxon>
        <taxon>Embryophyta</taxon>
        <taxon>Tracheophyta</taxon>
        <taxon>Spermatophyta</taxon>
        <taxon>Magnoliopsida</taxon>
        <taxon>Liliopsida</taxon>
        <taxon>Poales</taxon>
        <taxon>Poaceae</taxon>
        <taxon>PACMAD clade</taxon>
        <taxon>Chloridoideae</taxon>
        <taxon>Eragrostideae</taxon>
        <taxon>Eragrostidinae</taxon>
        <taxon>Eragrostis</taxon>
    </lineage>
</organism>
<feature type="non-terminal residue" evidence="6">
    <location>
        <position position="1033"/>
    </location>
</feature>
<dbReference type="InterPro" id="IPR003653">
    <property type="entry name" value="Peptidase_C48_C"/>
</dbReference>
<dbReference type="PANTHER" id="PTHR34835">
    <property type="entry name" value="OS07G0283600 PROTEIN-RELATED"/>
    <property type="match status" value="1"/>
</dbReference>
<evidence type="ECO:0000256" key="1">
    <source>
        <dbReference type="ARBA" id="ARBA00005234"/>
    </source>
</evidence>
<evidence type="ECO:0000256" key="4">
    <source>
        <dbReference type="SAM" id="MobiDB-lite"/>
    </source>
</evidence>
<dbReference type="SUPFAM" id="SSF54001">
    <property type="entry name" value="Cysteine proteinases"/>
    <property type="match status" value="1"/>
</dbReference>
<evidence type="ECO:0000313" key="6">
    <source>
        <dbReference type="EMBL" id="TVU46265.1"/>
    </source>
</evidence>
<dbReference type="Gene3D" id="3.40.395.10">
    <property type="entry name" value="Adenoviral Proteinase, Chain A"/>
    <property type="match status" value="1"/>
</dbReference>
<dbReference type="InterPro" id="IPR038765">
    <property type="entry name" value="Papain-like_cys_pep_sf"/>
</dbReference>
<dbReference type="PANTHER" id="PTHR34835:SF77">
    <property type="entry name" value="OS08G0365200 PROTEIN"/>
    <property type="match status" value="1"/>
</dbReference>
<evidence type="ECO:0000256" key="2">
    <source>
        <dbReference type="ARBA" id="ARBA00022670"/>
    </source>
</evidence>
<keyword evidence="2" id="KW-0645">Protease</keyword>
<dbReference type="EMBL" id="RWGY01000004">
    <property type="protein sequence ID" value="TVU46265.1"/>
    <property type="molecule type" value="Genomic_DNA"/>
</dbReference>
<sequence>MAPSSPPSSNGRRNSVNPASNPGRSPVPEGIASRTRHAIQTRAPASLNVARQNPVSGLGNPVSDMGRSVIQQNDVHEVKIHVGSRFSSSRIHGIVDNLKPEQEAFLKNSAFRSLLGVSKFNVPTDLLEWLMKCTRPHMSDIFINGISIPITKAMVNRIIGFREGTLKINKSSKDPDHIRIVNDLKEKCKGPGGYPIGNVVNLCKAEMDEVNFLRSFMLVAISTMFFPRKDNSSRVDYVFSLIDVTSIEKYDWADAIIRLVFNEIKRYQSMLTSEDAVTSVNYFEGFLPLLAIIYLDFIDLSGLSHKVNYDTPRICNVTGEDFQFIVNNNKNPKSVTSFGHLPIRDISQTPYSGLAENHAPQVHSIGASIDQLDNTGPAIHHSCVELNHSNDLDAATKAIVDRVNSNWVRDYKQATDAYTCTVDQLFNDYKIATDSYRCKVNELHQSSLRDLVIQLKALNQSNADTNDRNVRGNTPDGNGNAHCDNVNKDTSFSDGLEAVLQTAYDAEHRQGHFLVGTTSRGRVSTQPSPAASDSDRASGGFGECSRDREIDAGHNSLSSSDDGDFSNQFFLKRAEFCGRSPGDTRGLVSSVAVDSIRNSLINALVINTHEFNDKSDDCPSANHVTLTDSTNGTAQVFANELPVSPSLGSIAQRKRKLSFEGSPTCVQQGPDGNLSNVMSPISCNPFESQPIDLGPGIQIAMQLDSDCPAAATPRSKQNACILSNDDGENAKDRYSHSSSTLHQDTLSGEISDDTSPEKFPVSQNFSPPVGTSTLDKMNRKRKKAKPIDGNNVATTALPYEVELFYSKIASNTVRRRRGTETEDEHAFIKLGDTHVTYPEYYQSVKGRRGVNENVMCAYTMVFNHDNATVPSDLSLRKRISFSPFLVKKLIVDNVAFDHTSCVPELKRMEKSLTFSNAHLNHWVLACINRLHKTINFFDSADVVTNDEITMLLNNLVQNFSKSCVEAGIFKYVIQYEEFRPHDYPKQPNTKDGIYVICYMHLWDGQAMKSFHKTYVDQQRKVLAHTLVHTKLNV</sequence>
<gene>
    <name evidence="6" type="ORF">EJB05_05790</name>
</gene>
<keyword evidence="3" id="KW-0378">Hydrolase</keyword>
<keyword evidence="7" id="KW-1185">Reference proteome</keyword>
<feature type="domain" description="Ubiquitin-like protease family profile" evidence="5">
    <location>
        <begin position="920"/>
        <end position="1001"/>
    </location>
</feature>
<dbReference type="GO" id="GO:0008234">
    <property type="term" value="F:cysteine-type peptidase activity"/>
    <property type="evidence" value="ECO:0007669"/>
    <property type="project" value="InterPro"/>
</dbReference>
<evidence type="ECO:0000259" key="5">
    <source>
        <dbReference type="Pfam" id="PF02902"/>
    </source>
</evidence>
<dbReference type="Proteomes" id="UP000324897">
    <property type="component" value="Chromosome 5"/>
</dbReference>
<dbReference type="AlphaFoldDB" id="A0A5J9WE97"/>
<protein>
    <recommendedName>
        <fullName evidence="5">Ubiquitin-like protease family profile domain-containing protein</fullName>
    </recommendedName>
</protein>
<comment type="caution">
    <text evidence="6">The sequence shown here is derived from an EMBL/GenBank/DDBJ whole genome shotgun (WGS) entry which is preliminary data.</text>
</comment>
<evidence type="ECO:0000313" key="7">
    <source>
        <dbReference type="Proteomes" id="UP000324897"/>
    </source>
</evidence>
<feature type="region of interest" description="Disordered" evidence="4">
    <location>
        <begin position="463"/>
        <end position="482"/>
    </location>
</feature>
<feature type="compositionally biased region" description="Polar residues" evidence="4">
    <location>
        <begin position="10"/>
        <end position="23"/>
    </location>
</feature>
<feature type="region of interest" description="Disordered" evidence="4">
    <location>
        <begin position="1"/>
        <end position="30"/>
    </location>
</feature>
<dbReference type="GO" id="GO:0006508">
    <property type="term" value="P:proteolysis"/>
    <property type="evidence" value="ECO:0007669"/>
    <property type="project" value="UniProtKB-KW"/>
</dbReference>
<comment type="similarity">
    <text evidence="1">Belongs to the peptidase C48 family.</text>
</comment>
<feature type="region of interest" description="Disordered" evidence="4">
    <location>
        <begin position="708"/>
        <end position="785"/>
    </location>
</feature>
<accession>A0A5J9WE97</accession>
<feature type="compositionally biased region" description="Polar residues" evidence="4">
    <location>
        <begin position="761"/>
        <end position="775"/>
    </location>
</feature>
<feature type="non-terminal residue" evidence="6">
    <location>
        <position position="1"/>
    </location>
</feature>
<dbReference type="Pfam" id="PF02902">
    <property type="entry name" value="Peptidase_C48"/>
    <property type="match status" value="1"/>
</dbReference>